<dbReference type="InterPro" id="IPR000524">
    <property type="entry name" value="Tscrpt_reg_HTH_GntR"/>
</dbReference>
<dbReference type="Gene3D" id="1.10.10.10">
    <property type="entry name" value="Winged helix-like DNA-binding domain superfamily/Winged helix DNA-binding domain"/>
    <property type="match status" value="1"/>
</dbReference>
<organism evidence="5 6">
    <name type="scientific">Thalassospira alkalitolerans</name>
    <dbReference type="NCBI Taxonomy" id="1293890"/>
    <lineage>
        <taxon>Bacteria</taxon>
        <taxon>Pseudomonadati</taxon>
        <taxon>Pseudomonadota</taxon>
        <taxon>Alphaproteobacteria</taxon>
        <taxon>Rhodospirillales</taxon>
        <taxon>Thalassospiraceae</taxon>
        <taxon>Thalassospira</taxon>
    </lineage>
</organism>
<dbReference type="GO" id="GO:0003677">
    <property type="term" value="F:DNA binding"/>
    <property type="evidence" value="ECO:0007669"/>
    <property type="project" value="UniProtKB-KW"/>
</dbReference>
<dbReference type="SUPFAM" id="SSF46785">
    <property type="entry name" value="Winged helix' DNA-binding domain"/>
    <property type="match status" value="1"/>
</dbReference>
<reference evidence="5 6" key="1">
    <citation type="submission" date="2014-03" db="EMBL/GenBank/DDBJ databases">
        <title>The draft genome sequence of Thalassospira alkalitolerans JCM 18968.</title>
        <authorList>
            <person name="Lai Q."/>
            <person name="Shao Z."/>
        </authorList>
    </citation>
    <scope>NUCLEOTIDE SEQUENCE [LARGE SCALE GENOMIC DNA]</scope>
    <source>
        <strain evidence="5 6">JCM 18968</strain>
    </source>
</reference>
<evidence type="ECO:0000259" key="4">
    <source>
        <dbReference type="PROSITE" id="PS50949"/>
    </source>
</evidence>
<dbReference type="PANTHER" id="PTHR43537">
    <property type="entry name" value="TRANSCRIPTIONAL REGULATOR, GNTR FAMILY"/>
    <property type="match status" value="1"/>
</dbReference>
<name>A0A1Y2L946_9PROT</name>
<keyword evidence="3" id="KW-0804">Transcription</keyword>
<proteinExistence type="predicted"/>
<accession>A0A1Y2L946</accession>
<dbReference type="InterPro" id="IPR008920">
    <property type="entry name" value="TF_FadR/GntR_C"/>
</dbReference>
<keyword evidence="1" id="KW-0805">Transcription regulation</keyword>
<keyword evidence="6" id="KW-1185">Reference proteome</keyword>
<dbReference type="PANTHER" id="PTHR43537:SF6">
    <property type="entry name" value="HTH-TYPE TRANSCRIPTIONAL REPRESSOR RSPR"/>
    <property type="match status" value="1"/>
</dbReference>
<dbReference type="Gene3D" id="1.20.120.530">
    <property type="entry name" value="GntR ligand-binding domain-like"/>
    <property type="match status" value="1"/>
</dbReference>
<sequence length="245" mass="28113">MTHKRKERLMGDPEQNDWEITQDQAVGPQIHRIIRERIVCTDLLPGVRLSEAELAKTYNVSRQPVREAFIKLADEGLLEVRPQRGTYVRKISVAAVLDARFVREAIEADIARFVAKEPDDAFLAQLEQLIADQRKAMEGDARSFLKLDHDFHRCLAEAAGKNYAWKVVEDVRAQLDRVRYLSYFQFPMNEIIEQHIRIVAAITSRDPETASAAMREHLREILHTLPDIARSRTELFDNANSALSP</sequence>
<dbReference type="Pfam" id="PF00392">
    <property type="entry name" value="GntR"/>
    <property type="match status" value="1"/>
</dbReference>
<dbReference type="SMART" id="SM00895">
    <property type="entry name" value="FCD"/>
    <property type="match status" value="1"/>
</dbReference>
<dbReference type="PROSITE" id="PS50949">
    <property type="entry name" value="HTH_GNTR"/>
    <property type="match status" value="1"/>
</dbReference>
<keyword evidence="2" id="KW-0238">DNA-binding</keyword>
<evidence type="ECO:0000313" key="5">
    <source>
        <dbReference type="EMBL" id="OSQ46936.1"/>
    </source>
</evidence>
<dbReference type="Pfam" id="PF07729">
    <property type="entry name" value="FCD"/>
    <property type="match status" value="1"/>
</dbReference>
<evidence type="ECO:0000313" key="6">
    <source>
        <dbReference type="Proteomes" id="UP000193396"/>
    </source>
</evidence>
<feature type="domain" description="HTH gntR-type" evidence="4">
    <location>
        <begin position="24"/>
        <end position="91"/>
    </location>
</feature>
<dbReference type="SMART" id="SM00345">
    <property type="entry name" value="HTH_GNTR"/>
    <property type="match status" value="1"/>
</dbReference>
<dbReference type="AlphaFoldDB" id="A0A1Y2L946"/>
<dbReference type="InterPro" id="IPR011711">
    <property type="entry name" value="GntR_C"/>
</dbReference>
<comment type="caution">
    <text evidence="5">The sequence shown here is derived from an EMBL/GenBank/DDBJ whole genome shotgun (WGS) entry which is preliminary data.</text>
</comment>
<evidence type="ECO:0000256" key="3">
    <source>
        <dbReference type="ARBA" id="ARBA00023163"/>
    </source>
</evidence>
<dbReference type="CDD" id="cd07377">
    <property type="entry name" value="WHTH_GntR"/>
    <property type="match status" value="1"/>
</dbReference>
<gene>
    <name evidence="5" type="ORF">TALK_15355</name>
</gene>
<dbReference type="InterPro" id="IPR036388">
    <property type="entry name" value="WH-like_DNA-bd_sf"/>
</dbReference>
<dbReference type="SUPFAM" id="SSF48008">
    <property type="entry name" value="GntR ligand-binding domain-like"/>
    <property type="match status" value="1"/>
</dbReference>
<dbReference type="InterPro" id="IPR036390">
    <property type="entry name" value="WH_DNA-bd_sf"/>
</dbReference>
<dbReference type="GO" id="GO:0003700">
    <property type="term" value="F:DNA-binding transcription factor activity"/>
    <property type="evidence" value="ECO:0007669"/>
    <property type="project" value="InterPro"/>
</dbReference>
<evidence type="ECO:0000256" key="2">
    <source>
        <dbReference type="ARBA" id="ARBA00023125"/>
    </source>
</evidence>
<dbReference type="PRINTS" id="PR00035">
    <property type="entry name" value="HTHGNTR"/>
</dbReference>
<dbReference type="STRING" id="1293890.TALK_15355"/>
<dbReference type="EMBL" id="JFKB01000010">
    <property type="protein sequence ID" value="OSQ46936.1"/>
    <property type="molecule type" value="Genomic_DNA"/>
</dbReference>
<evidence type="ECO:0000256" key="1">
    <source>
        <dbReference type="ARBA" id="ARBA00023015"/>
    </source>
</evidence>
<dbReference type="Proteomes" id="UP000193396">
    <property type="component" value="Unassembled WGS sequence"/>
</dbReference>
<protein>
    <submittedName>
        <fullName evidence="5">GntR family transcriptional regulator</fullName>
    </submittedName>
</protein>